<evidence type="ECO:0000313" key="2">
    <source>
        <dbReference type="EMBL" id="MCY0966547.1"/>
    </source>
</evidence>
<evidence type="ECO:0000256" key="1">
    <source>
        <dbReference type="SAM" id="SignalP"/>
    </source>
</evidence>
<dbReference type="Proteomes" id="UP001150830">
    <property type="component" value="Unassembled WGS sequence"/>
</dbReference>
<organism evidence="2 3">
    <name type="scientific">Parathalassolituus penaei</name>
    <dbReference type="NCBI Taxonomy" id="2997323"/>
    <lineage>
        <taxon>Bacteria</taxon>
        <taxon>Pseudomonadati</taxon>
        <taxon>Pseudomonadota</taxon>
        <taxon>Gammaproteobacteria</taxon>
        <taxon>Oceanospirillales</taxon>
        <taxon>Oceanospirillaceae</taxon>
        <taxon>Parathalassolituus</taxon>
    </lineage>
</organism>
<keyword evidence="1" id="KW-0732">Signal</keyword>
<dbReference type="RefSeq" id="WP_283174753.1">
    <property type="nucleotide sequence ID" value="NZ_JAPNOA010000056.1"/>
</dbReference>
<feature type="signal peptide" evidence="1">
    <location>
        <begin position="1"/>
        <end position="23"/>
    </location>
</feature>
<evidence type="ECO:0008006" key="4">
    <source>
        <dbReference type="Google" id="ProtNLM"/>
    </source>
</evidence>
<protein>
    <recommendedName>
        <fullName evidence="4">Alginate export domain-containing protein</fullName>
    </recommendedName>
</protein>
<accession>A0A9X3ISM1</accession>
<gene>
    <name evidence="2" type="ORF">OUO13_15275</name>
</gene>
<sequence>MHGKKILAVTIALLSAQAMTASASTVESALKDGKMLADFRLRYETNDTDNTTDEAKALTLRSRIGYESGALNGFKVLVENEMVHALVNDYSPETAGFDPVPDPTGNEINRAQISYANTTGFAAVLGRQRIVLDNARFVGNVGWRQNEQTFDAVKLDYTMGAIKVQYAFIDQVNGISFNAVDVTDHLLNVAYTLTPGTLSGFAYLLKNDDTDAKDNTLGASFTGKTGMYLYSATFAQQKTDNFSANYMALEGGVDVSGVKVFLGNETLGSDDGQYGFQTSLATKHAFNGWADKFLASTPTAGLVDNYLKVAGNLYGVGLLAMYHTFEADQGSTDFGTELDLQATYAFDATSAVGLKTASYSKGDTGADTDKVWLWAEKRF</sequence>
<keyword evidence="3" id="KW-1185">Reference proteome</keyword>
<evidence type="ECO:0000313" key="3">
    <source>
        <dbReference type="Proteomes" id="UP001150830"/>
    </source>
</evidence>
<proteinExistence type="predicted"/>
<name>A0A9X3ISM1_9GAMM</name>
<dbReference type="AlphaFoldDB" id="A0A9X3ISM1"/>
<dbReference type="EMBL" id="JAPNOA010000056">
    <property type="protein sequence ID" value="MCY0966547.1"/>
    <property type="molecule type" value="Genomic_DNA"/>
</dbReference>
<reference evidence="2" key="1">
    <citation type="submission" date="2022-11" db="EMBL/GenBank/DDBJ databases">
        <title>Parathalassolutuus dongxingensis gen. nov., sp. nov., a novel member of family Oceanospirillaceae isolated from a coastal shrimp pond in Guangxi, China.</title>
        <authorList>
            <person name="Chen H."/>
        </authorList>
    </citation>
    <scope>NUCLEOTIDE SEQUENCE</scope>
    <source>
        <strain evidence="2">G-43</strain>
    </source>
</reference>
<feature type="chain" id="PRO_5040780641" description="Alginate export domain-containing protein" evidence="1">
    <location>
        <begin position="24"/>
        <end position="379"/>
    </location>
</feature>
<comment type="caution">
    <text evidence="2">The sequence shown here is derived from an EMBL/GenBank/DDBJ whole genome shotgun (WGS) entry which is preliminary data.</text>
</comment>